<dbReference type="Pfam" id="PF19581">
    <property type="entry name" value="Glyoxalase_7"/>
    <property type="match status" value="1"/>
</dbReference>
<dbReference type="RefSeq" id="WP_043067508.1">
    <property type="nucleotide sequence ID" value="NZ_BJOA01000294.1"/>
</dbReference>
<dbReference type="Proteomes" id="UP000182836">
    <property type="component" value="Unassembled WGS sequence"/>
</dbReference>
<keyword evidence="7" id="KW-1185">Reference proteome</keyword>
<keyword evidence="3" id="KW-0046">Antibiotic resistance</keyword>
<dbReference type="PROSITE" id="PS51819">
    <property type="entry name" value="VOC"/>
    <property type="match status" value="1"/>
</dbReference>
<evidence type="ECO:0000313" key="6">
    <source>
        <dbReference type="EMBL" id="SDJ64450.1"/>
    </source>
</evidence>
<dbReference type="GO" id="GO:0046677">
    <property type="term" value="P:response to antibiotic"/>
    <property type="evidence" value="ECO:0007669"/>
    <property type="project" value="UniProtKB-KW"/>
</dbReference>
<dbReference type="AlphaFoldDB" id="A0A0D1VA61"/>
<dbReference type="SUPFAM" id="SSF54593">
    <property type="entry name" value="Glyoxalase/Bleomycin resistance protein/Dihydroxybiphenyl dioxygenase"/>
    <property type="match status" value="1"/>
</dbReference>
<dbReference type="InterPro" id="IPR000335">
    <property type="entry name" value="Bleomycin-R"/>
</dbReference>
<dbReference type="InterPro" id="IPR037523">
    <property type="entry name" value="VOC_core"/>
</dbReference>
<dbReference type="Proteomes" id="UP000037269">
    <property type="component" value="Unassembled WGS sequence"/>
</dbReference>
<dbReference type="OrthoDB" id="9803104at2"/>
<evidence type="ECO:0000256" key="2">
    <source>
        <dbReference type="ARBA" id="ARBA00021572"/>
    </source>
</evidence>
<evidence type="ECO:0000313" key="8">
    <source>
        <dbReference type="Proteomes" id="UP000182836"/>
    </source>
</evidence>
<dbReference type="EMBL" id="FNED01000023">
    <property type="protein sequence ID" value="SDJ64450.1"/>
    <property type="molecule type" value="Genomic_DNA"/>
</dbReference>
<feature type="domain" description="VOC" evidence="4">
    <location>
        <begin position="1"/>
        <end position="115"/>
    </location>
</feature>
<dbReference type="InterPro" id="IPR029068">
    <property type="entry name" value="Glyas_Bleomycin-R_OHBP_Dase"/>
</dbReference>
<protein>
    <recommendedName>
        <fullName evidence="2">Bleomycin resistance protein</fullName>
    </recommendedName>
</protein>
<reference evidence="6 8" key="2">
    <citation type="submission" date="2016-10" db="EMBL/GenBank/DDBJ databases">
        <authorList>
            <person name="de Groot N.N."/>
        </authorList>
    </citation>
    <scope>NUCLEOTIDE SEQUENCE [LARGE SCALE GENOMIC DNA]</scope>
    <source>
        <strain evidence="6 8">DSM 2895</strain>
    </source>
</reference>
<comment type="similarity">
    <text evidence="1">Belongs to the bleomycin resistance protein family.</text>
</comment>
<sequence>MITPILRIFDIEKANAFYLDYLGFQLDWEHRYEENMPLYCQVSLNDAILHLSEHHGDSSPGSAIRIKVKNLKDFHGLLSKKNYSYVKPDIENSPWDTIEMTVIDPFFNRITFYEDLE</sequence>
<organism evidence="5 7">
    <name type="scientific">Aneurinibacillus migulanus</name>
    <name type="common">Bacillus migulanus</name>
    <dbReference type="NCBI Taxonomy" id="47500"/>
    <lineage>
        <taxon>Bacteria</taxon>
        <taxon>Bacillati</taxon>
        <taxon>Bacillota</taxon>
        <taxon>Bacilli</taxon>
        <taxon>Bacillales</taxon>
        <taxon>Paenibacillaceae</taxon>
        <taxon>Aneurinibacillus group</taxon>
        <taxon>Aneurinibacillus</taxon>
    </lineage>
</organism>
<accession>A0A0D1VA61</accession>
<dbReference type="STRING" id="47500.AF333_17505"/>
<evidence type="ECO:0000313" key="5">
    <source>
        <dbReference type="EMBL" id="KON97006.1"/>
    </source>
</evidence>
<name>A0A0D1VA61_ANEMI</name>
<dbReference type="Gene3D" id="3.10.180.10">
    <property type="entry name" value="2,3-Dihydroxybiphenyl 1,2-Dioxygenase, domain 1"/>
    <property type="match status" value="1"/>
</dbReference>
<evidence type="ECO:0000259" key="4">
    <source>
        <dbReference type="PROSITE" id="PS51819"/>
    </source>
</evidence>
<evidence type="ECO:0000256" key="1">
    <source>
        <dbReference type="ARBA" id="ARBA00011051"/>
    </source>
</evidence>
<dbReference type="PATRIC" id="fig|47500.12.peg.4271"/>
<dbReference type="CDD" id="cd08349">
    <property type="entry name" value="BLMA_like"/>
    <property type="match status" value="1"/>
</dbReference>
<evidence type="ECO:0000313" key="7">
    <source>
        <dbReference type="Proteomes" id="UP000037269"/>
    </source>
</evidence>
<gene>
    <name evidence="5" type="ORF">AF333_17505</name>
    <name evidence="6" type="ORF">SAMN04487909_12354</name>
</gene>
<evidence type="ECO:0000256" key="3">
    <source>
        <dbReference type="ARBA" id="ARBA00023251"/>
    </source>
</evidence>
<dbReference type="EMBL" id="LGUG01000004">
    <property type="protein sequence ID" value="KON97006.1"/>
    <property type="molecule type" value="Genomic_DNA"/>
</dbReference>
<dbReference type="GeneID" id="42306964"/>
<proteinExistence type="inferred from homology"/>
<reference evidence="5 7" key="1">
    <citation type="submission" date="2015-07" db="EMBL/GenBank/DDBJ databases">
        <title>Fjat-14205 dsm 2895.</title>
        <authorList>
            <person name="Liu B."/>
            <person name="Wang J."/>
            <person name="Zhu Y."/>
            <person name="Liu G."/>
            <person name="Chen Q."/>
            <person name="Chen Z."/>
            <person name="Lan J."/>
            <person name="Che J."/>
            <person name="Ge C."/>
            <person name="Shi H."/>
            <person name="Pan Z."/>
            <person name="Liu X."/>
        </authorList>
    </citation>
    <scope>NUCLEOTIDE SEQUENCE [LARGE SCALE GENOMIC DNA]</scope>
    <source>
        <strain evidence="5 7">DSM 2895</strain>
    </source>
</reference>